<feature type="non-terminal residue" evidence="1">
    <location>
        <position position="1"/>
    </location>
</feature>
<gene>
    <name evidence="1" type="ORF">OKA104_LOCUS27202</name>
    <name evidence="2" type="ORF">OKA104_LOCUS42470</name>
</gene>
<evidence type="ECO:0000313" key="1">
    <source>
        <dbReference type="EMBL" id="CAF3955310.1"/>
    </source>
</evidence>
<dbReference type="SUPFAM" id="SSF51556">
    <property type="entry name" value="Metallo-dependent hydrolases"/>
    <property type="match status" value="1"/>
</dbReference>
<dbReference type="Proteomes" id="UP000663881">
    <property type="component" value="Unassembled WGS sequence"/>
</dbReference>
<evidence type="ECO:0000313" key="3">
    <source>
        <dbReference type="Proteomes" id="UP000663881"/>
    </source>
</evidence>
<comment type="caution">
    <text evidence="1">The sequence shown here is derived from an EMBL/GenBank/DDBJ whole genome shotgun (WGS) entry which is preliminary data.</text>
</comment>
<evidence type="ECO:0000313" key="2">
    <source>
        <dbReference type="EMBL" id="CAF4229290.1"/>
    </source>
</evidence>
<dbReference type="Gene3D" id="3.20.20.140">
    <property type="entry name" value="Metal-dependent hydrolases"/>
    <property type="match status" value="1"/>
</dbReference>
<dbReference type="AlphaFoldDB" id="A0A819KV13"/>
<dbReference type="InterPro" id="IPR032466">
    <property type="entry name" value="Metal_Hydrolase"/>
</dbReference>
<dbReference type="EMBL" id="CAJOAY010010939">
    <property type="protein sequence ID" value="CAF4229290.1"/>
    <property type="molecule type" value="Genomic_DNA"/>
</dbReference>
<sequence length="75" mass="8645">QITIEHEYEHALSDLKLTPAQLTQCVFNAARSTFLNEDEKKILVQRLISTYIPSTIMENHFQNNNTSKTTLSQHV</sequence>
<dbReference type="EMBL" id="CAJOAY010002470">
    <property type="protein sequence ID" value="CAF3955310.1"/>
    <property type="molecule type" value="Genomic_DNA"/>
</dbReference>
<proteinExistence type="predicted"/>
<organism evidence="1 3">
    <name type="scientific">Adineta steineri</name>
    <dbReference type="NCBI Taxonomy" id="433720"/>
    <lineage>
        <taxon>Eukaryota</taxon>
        <taxon>Metazoa</taxon>
        <taxon>Spiralia</taxon>
        <taxon>Gnathifera</taxon>
        <taxon>Rotifera</taxon>
        <taxon>Eurotatoria</taxon>
        <taxon>Bdelloidea</taxon>
        <taxon>Adinetida</taxon>
        <taxon>Adinetidae</taxon>
        <taxon>Adineta</taxon>
    </lineage>
</organism>
<reference evidence="1" key="1">
    <citation type="submission" date="2021-02" db="EMBL/GenBank/DDBJ databases">
        <authorList>
            <person name="Nowell W R."/>
        </authorList>
    </citation>
    <scope>NUCLEOTIDE SEQUENCE</scope>
</reference>
<name>A0A819KV13_9BILA</name>
<accession>A0A819KV13</accession>
<protein>
    <submittedName>
        <fullName evidence="1">Uncharacterized protein</fullName>
    </submittedName>
</protein>